<protein>
    <submittedName>
        <fullName evidence="2">Uncharacterized protein</fullName>
    </submittedName>
</protein>
<dbReference type="OrthoDB" id="3265655at2759"/>
<name>A0A165J6K2_EXIGL</name>
<sequence length="329" mass="36923">MLMLDSCFTIPRPIGNNVARRRATLASSTRLTPARESIHLRITRSLSPDFDHSVPSCTPGRGWLNDMPSCWILHARRRRRSSDTPAPRPPTKPSDLTLLLADRAARRRHQQRPGLDILSDARIRSYLGRQVTRGRASMTATTTIGAATTTTAAINATGTGKNNNVNDAMDTGIKDVEGCNNADGFTKCFEILGDSKESCFTIPRPLANNVAFWFPPPNSTCTLLTDERCTQNARARRHPEREAELVVLRRQRRISTGFCGCVTLFGRLFICSRLICPFCLHCRIYVMHIPSHPRLVVLELLSVPPYVRSAHLSPFLHHRNHPTTYFLFV</sequence>
<dbReference type="AlphaFoldDB" id="A0A165J6K2"/>
<proteinExistence type="predicted"/>
<evidence type="ECO:0000256" key="1">
    <source>
        <dbReference type="SAM" id="MobiDB-lite"/>
    </source>
</evidence>
<reference evidence="2 3" key="1">
    <citation type="journal article" date="2016" name="Mol. Biol. Evol.">
        <title>Comparative Genomics of Early-Diverging Mushroom-Forming Fungi Provides Insights into the Origins of Lignocellulose Decay Capabilities.</title>
        <authorList>
            <person name="Nagy L.G."/>
            <person name="Riley R."/>
            <person name="Tritt A."/>
            <person name="Adam C."/>
            <person name="Daum C."/>
            <person name="Floudas D."/>
            <person name="Sun H."/>
            <person name="Yadav J.S."/>
            <person name="Pangilinan J."/>
            <person name="Larsson K.H."/>
            <person name="Matsuura K."/>
            <person name="Barry K."/>
            <person name="Labutti K."/>
            <person name="Kuo R."/>
            <person name="Ohm R.A."/>
            <person name="Bhattacharya S.S."/>
            <person name="Shirouzu T."/>
            <person name="Yoshinaga Y."/>
            <person name="Martin F.M."/>
            <person name="Grigoriev I.V."/>
            <person name="Hibbett D.S."/>
        </authorList>
    </citation>
    <scope>NUCLEOTIDE SEQUENCE [LARGE SCALE GENOMIC DNA]</scope>
    <source>
        <strain evidence="2 3">HHB12029</strain>
    </source>
</reference>
<dbReference type="EMBL" id="KV425973">
    <property type="protein sequence ID" value="KZV94403.1"/>
    <property type="molecule type" value="Genomic_DNA"/>
</dbReference>
<accession>A0A165J6K2</accession>
<dbReference type="InParanoid" id="A0A165J6K2"/>
<dbReference type="Proteomes" id="UP000077266">
    <property type="component" value="Unassembled WGS sequence"/>
</dbReference>
<keyword evidence="3" id="KW-1185">Reference proteome</keyword>
<evidence type="ECO:0000313" key="3">
    <source>
        <dbReference type="Proteomes" id="UP000077266"/>
    </source>
</evidence>
<feature type="region of interest" description="Disordered" evidence="1">
    <location>
        <begin position="77"/>
        <end position="96"/>
    </location>
</feature>
<evidence type="ECO:0000313" key="2">
    <source>
        <dbReference type="EMBL" id="KZV94403.1"/>
    </source>
</evidence>
<gene>
    <name evidence="2" type="ORF">EXIGLDRAFT_835012</name>
</gene>
<organism evidence="2 3">
    <name type="scientific">Exidia glandulosa HHB12029</name>
    <dbReference type="NCBI Taxonomy" id="1314781"/>
    <lineage>
        <taxon>Eukaryota</taxon>
        <taxon>Fungi</taxon>
        <taxon>Dikarya</taxon>
        <taxon>Basidiomycota</taxon>
        <taxon>Agaricomycotina</taxon>
        <taxon>Agaricomycetes</taxon>
        <taxon>Auriculariales</taxon>
        <taxon>Exidiaceae</taxon>
        <taxon>Exidia</taxon>
    </lineage>
</organism>